<dbReference type="OrthoDB" id="8953821at2"/>
<sequence length="420" mass="43541">MVGTAVEFYDFYIYGTAAALAFPTVFFPHLSPAMGTIASMGTFGAAFISRPLGAVVFGHFGDRLGRKTTLVATLLIMGLSTVAVGLIPSAAAIGVAAPLLVLTLRVLQGFAVGGEWAGSALLGAEYAPAGKRGQFGMFTPLGVGVALVLSSSTFLVVNTTIGQASQAFVEWGWRVPFLLSAVLIAIALYVRLNIGETPVFTAQRAPSRAPIAEAIRHRPGYVVLASGSVVAVFCFVFMAGTYLASYAHSRLALSSNAVLCAGILGGLAWTAVVPLSAWMSDRFGRRPVILCGWILGLPWSLAIIPLIQTGNAALFAVAIVGIYAVAALAFAPMTSFIPELFPTRYRYSGAGLAMNLAGIVGGAGPPLIAQPLTHHYGAGAIGLMMAALVVVSLVSTYLLPETKGTSLAANESRPATTRSD</sequence>
<evidence type="ECO:0000256" key="2">
    <source>
        <dbReference type="ARBA" id="ARBA00022448"/>
    </source>
</evidence>
<keyword evidence="5 7" id="KW-1133">Transmembrane helix</keyword>
<protein>
    <submittedName>
        <fullName evidence="9">MFS family permease</fullName>
    </submittedName>
</protein>
<dbReference type="Gene3D" id="1.20.1250.20">
    <property type="entry name" value="MFS general substrate transporter like domains"/>
    <property type="match status" value="1"/>
</dbReference>
<feature type="transmembrane region" description="Helical" evidence="7">
    <location>
        <begin position="256"/>
        <end position="276"/>
    </location>
</feature>
<keyword evidence="2" id="KW-0813">Transport</keyword>
<feature type="transmembrane region" description="Helical" evidence="7">
    <location>
        <begin position="135"/>
        <end position="157"/>
    </location>
</feature>
<feature type="transmembrane region" description="Helical" evidence="7">
    <location>
        <begin position="221"/>
        <end position="244"/>
    </location>
</feature>
<evidence type="ECO:0000256" key="6">
    <source>
        <dbReference type="ARBA" id="ARBA00023136"/>
    </source>
</evidence>
<dbReference type="InterPro" id="IPR005829">
    <property type="entry name" value="Sugar_transporter_CS"/>
</dbReference>
<evidence type="ECO:0000256" key="5">
    <source>
        <dbReference type="ARBA" id="ARBA00022989"/>
    </source>
</evidence>
<dbReference type="SUPFAM" id="SSF103473">
    <property type="entry name" value="MFS general substrate transporter"/>
    <property type="match status" value="1"/>
</dbReference>
<dbReference type="STRING" id="1841860.GCA_900157375_00195"/>
<dbReference type="PANTHER" id="PTHR43045">
    <property type="entry name" value="SHIKIMATE TRANSPORTER"/>
    <property type="match status" value="1"/>
</dbReference>
<feature type="transmembrane region" description="Helical" evidence="7">
    <location>
        <begin position="288"/>
        <end position="307"/>
    </location>
</feature>
<evidence type="ECO:0000256" key="4">
    <source>
        <dbReference type="ARBA" id="ARBA00022692"/>
    </source>
</evidence>
<keyword evidence="4 7" id="KW-0812">Transmembrane</keyword>
<evidence type="ECO:0000313" key="10">
    <source>
        <dbReference type="Proteomes" id="UP000240988"/>
    </source>
</evidence>
<reference evidence="9 10" key="1">
    <citation type="submission" date="2017-01" db="EMBL/GenBank/DDBJ databases">
        <authorList>
            <consortium name="Urmite Genomes"/>
        </authorList>
    </citation>
    <scope>NUCLEOTIDE SEQUENCE [LARGE SCALE GENOMIC DNA]</scope>
    <source>
        <strain evidence="9 10">AB57</strain>
    </source>
</reference>
<dbReference type="RefSeq" id="WP_077085904.1">
    <property type="nucleotide sequence ID" value="NZ_LT721901.1"/>
</dbReference>
<evidence type="ECO:0000256" key="3">
    <source>
        <dbReference type="ARBA" id="ARBA00022475"/>
    </source>
</evidence>
<feature type="transmembrane region" description="Helical" evidence="7">
    <location>
        <begin position="345"/>
        <end position="364"/>
    </location>
</feature>
<keyword evidence="6 7" id="KW-0472">Membrane</keyword>
<dbReference type="PROSITE" id="PS50850">
    <property type="entry name" value="MFS"/>
    <property type="match status" value="1"/>
</dbReference>
<dbReference type="InterPro" id="IPR020846">
    <property type="entry name" value="MFS_dom"/>
</dbReference>
<keyword evidence="3" id="KW-1003">Cell membrane</keyword>
<gene>
    <name evidence="9" type="ORF">MRAB57_194</name>
</gene>
<feature type="transmembrane region" description="Helical" evidence="7">
    <location>
        <begin position="12"/>
        <end position="31"/>
    </location>
</feature>
<evidence type="ECO:0000256" key="1">
    <source>
        <dbReference type="ARBA" id="ARBA00004651"/>
    </source>
</evidence>
<feature type="transmembrane region" description="Helical" evidence="7">
    <location>
        <begin position="37"/>
        <end position="58"/>
    </location>
</feature>
<dbReference type="GO" id="GO:0005886">
    <property type="term" value="C:plasma membrane"/>
    <property type="evidence" value="ECO:0007669"/>
    <property type="project" value="UniProtKB-SubCell"/>
</dbReference>
<feature type="domain" description="Major facilitator superfamily (MFS) profile" evidence="8">
    <location>
        <begin position="1"/>
        <end position="403"/>
    </location>
</feature>
<evidence type="ECO:0000259" key="8">
    <source>
        <dbReference type="PROSITE" id="PS50850"/>
    </source>
</evidence>
<proteinExistence type="predicted"/>
<dbReference type="InterPro" id="IPR011701">
    <property type="entry name" value="MFS"/>
</dbReference>
<dbReference type="PANTHER" id="PTHR43045:SF2">
    <property type="entry name" value="INNER MEMBRANE METABOLITE TRANSPORT PROTEIN YHJE"/>
    <property type="match status" value="1"/>
</dbReference>
<dbReference type="InterPro" id="IPR036259">
    <property type="entry name" value="MFS_trans_sf"/>
</dbReference>
<dbReference type="CDD" id="cd17369">
    <property type="entry name" value="MFS_ShiA_like"/>
    <property type="match status" value="1"/>
</dbReference>
<dbReference type="GO" id="GO:0022857">
    <property type="term" value="F:transmembrane transporter activity"/>
    <property type="evidence" value="ECO:0007669"/>
    <property type="project" value="InterPro"/>
</dbReference>
<dbReference type="PROSITE" id="PS00217">
    <property type="entry name" value="SUGAR_TRANSPORT_2"/>
    <property type="match status" value="1"/>
</dbReference>
<name>A0A2U3NLM3_9MYCO</name>
<feature type="transmembrane region" description="Helical" evidence="7">
    <location>
        <begin position="99"/>
        <end position="123"/>
    </location>
</feature>
<feature type="transmembrane region" description="Helical" evidence="7">
    <location>
        <begin position="376"/>
        <end position="399"/>
    </location>
</feature>
<keyword evidence="10" id="KW-1185">Reference proteome</keyword>
<feature type="transmembrane region" description="Helical" evidence="7">
    <location>
        <begin position="177"/>
        <end position="194"/>
    </location>
</feature>
<dbReference type="PROSITE" id="PS00216">
    <property type="entry name" value="SUGAR_TRANSPORT_1"/>
    <property type="match status" value="1"/>
</dbReference>
<dbReference type="EMBL" id="FUFA01000001">
    <property type="protein sequence ID" value="SPM32396.1"/>
    <property type="molecule type" value="Genomic_DNA"/>
</dbReference>
<feature type="transmembrane region" description="Helical" evidence="7">
    <location>
        <begin position="313"/>
        <end position="333"/>
    </location>
</feature>
<evidence type="ECO:0000313" key="9">
    <source>
        <dbReference type="EMBL" id="SPM32396.1"/>
    </source>
</evidence>
<dbReference type="AlphaFoldDB" id="A0A2U3NLM3"/>
<dbReference type="Pfam" id="PF07690">
    <property type="entry name" value="MFS_1"/>
    <property type="match status" value="1"/>
</dbReference>
<accession>A0A2U3NLM3</accession>
<feature type="transmembrane region" description="Helical" evidence="7">
    <location>
        <begin position="70"/>
        <end position="93"/>
    </location>
</feature>
<evidence type="ECO:0000256" key="7">
    <source>
        <dbReference type="SAM" id="Phobius"/>
    </source>
</evidence>
<comment type="subcellular location">
    <subcellularLocation>
        <location evidence="1">Cell membrane</location>
        <topology evidence="1">Multi-pass membrane protein</topology>
    </subcellularLocation>
</comment>
<organism evidence="9 10">
    <name type="scientific">Mycobacterium rhizamassiliense</name>
    <dbReference type="NCBI Taxonomy" id="1841860"/>
    <lineage>
        <taxon>Bacteria</taxon>
        <taxon>Bacillati</taxon>
        <taxon>Actinomycetota</taxon>
        <taxon>Actinomycetes</taxon>
        <taxon>Mycobacteriales</taxon>
        <taxon>Mycobacteriaceae</taxon>
        <taxon>Mycobacterium</taxon>
    </lineage>
</organism>
<dbReference type="Proteomes" id="UP000240988">
    <property type="component" value="Unassembled WGS sequence"/>
</dbReference>